<sequence>NLVHIFEKLDFEVEVHDDLTARDMYTCLGNIGERDHMPYSCFVCCILSHGTAGKVYGVDGIPIEISHLTSCVKGIPCRSLIGKPKLFFIQACQGQRAQRGDIVMDHDGDQDEIPMSIPNEADFLLGYATVPGFVSYRSKTQGSWYITKLVECLDRYHNEYELLDIMRKVNEEVAKAIAATKDGERKQVPAPQFTLRKRLFLKPVEIF</sequence>
<dbReference type="CDD" id="cd00032">
    <property type="entry name" value="CASc"/>
    <property type="match status" value="1"/>
</dbReference>
<dbReference type="InterPro" id="IPR016129">
    <property type="entry name" value="Caspase_his_AS"/>
</dbReference>
<evidence type="ECO:0000256" key="5">
    <source>
        <dbReference type="ARBA" id="ARBA00022807"/>
    </source>
</evidence>
<dbReference type="PROSITE" id="PS01121">
    <property type="entry name" value="CASPASE_HIS"/>
    <property type="match status" value="1"/>
</dbReference>
<evidence type="ECO:0000259" key="8">
    <source>
        <dbReference type="PROSITE" id="PS50207"/>
    </source>
</evidence>
<evidence type="ECO:0000313" key="11">
    <source>
        <dbReference type="RefSeq" id="XP_002732592.1"/>
    </source>
</evidence>
<keyword evidence="6" id="KW-0865">Zymogen</keyword>
<dbReference type="PROSITE" id="PS50207">
    <property type="entry name" value="CASPASE_P10"/>
    <property type="match status" value="1"/>
</dbReference>
<dbReference type="Proteomes" id="UP000694865">
    <property type="component" value="Unplaced"/>
</dbReference>
<evidence type="ECO:0000256" key="2">
    <source>
        <dbReference type="ARBA" id="ARBA00022670"/>
    </source>
</evidence>
<organism evidence="10 11">
    <name type="scientific">Saccoglossus kowalevskii</name>
    <name type="common">Acorn worm</name>
    <dbReference type="NCBI Taxonomy" id="10224"/>
    <lineage>
        <taxon>Eukaryota</taxon>
        <taxon>Metazoa</taxon>
        <taxon>Hemichordata</taxon>
        <taxon>Enteropneusta</taxon>
        <taxon>Harrimaniidae</taxon>
        <taxon>Saccoglossus</taxon>
    </lineage>
</organism>
<dbReference type="PRINTS" id="PR00376">
    <property type="entry name" value="IL1BCENZYME"/>
</dbReference>
<keyword evidence="10" id="KW-1185">Reference proteome</keyword>
<dbReference type="Gene3D" id="3.40.50.1460">
    <property type="match status" value="1"/>
</dbReference>
<evidence type="ECO:0000256" key="6">
    <source>
        <dbReference type="ARBA" id="ARBA00023145"/>
    </source>
</evidence>
<keyword evidence="4" id="KW-0378">Hydrolase</keyword>
<dbReference type="SUPFAM" id="SSF52129">
    <property type="entry name" value="Caspase-like"/>
    <property type="match status" value="1"/>
</dbReference>
<dbReference type="InterPro" id="IPR001309">
    <property type="entry name" value="Pept_C14_p20"/>
</dbReference>
<evidence type="ECO:0000256" key="1">
    <source>
        <dbReference type="ARBA" id="ARBA00010134"/>
    </source>
</evidence>
<dbReference type="InterPro" id="IPR015917">
    <property type="entry name" value="Pept_C14A"/>
</dbReference>
<feature type="domain" description="Caspase family p10" evidence="8">
    <location>
        <begin position="113"/>
        <end position="203"/>
    </location>
</feature>
<evidence type="ECO:0000256" key="7">
    <source>
        <dbReference type="RuleBase" id="RU003971"/>
    </source>
</evidence>
<gene>
    <name evidence="11" type="primary">LOC100373106</name>
</gene>
<dbReference type="InterPro" id="IPR011600">
    <property type="entry name" value="Pept_C14_caspase"/>
</dbReference>
<dbReference type="PROSITE" id="PS01122">
    <property type="entry name" value="CASPASE_CYS"/>
    <property type="match status" value="1"/>
</dbReference>
<comment type="similarity">
    <text evidence="1 7">Belongs to the peptidase C14A family.</text>
</comment>
<dbReference type="Pfam" id="PF00656">
    <property type="entry name" value="Peptidase_C14"/>
    <property type="match status" value="1"/>
</dbReference>
<dbReference type="RefSeq" id="XP_002732592.1">
    <property type="nucleotide sequence ID" value="XM_002732546.1"/>
</dbReference>
<keyword evidence="3" id="KW-0053">Apoptosis</keyword>
<keyword evidence="5" id="KW-0788">Thiol protease</keyword>
<evidence type="ECO:0000256" key="3">
    <source>
        <dbReference type="ARBA" id="ARBA00022703"/>
    </source>
</evidence>
<name>A0ABM0GLJ6_SACKO</name>
<feature type="domain" description="Caspase family p20" evidence="9">
    <location>
        <begin position="1"/>
        <end position="96"/>
    </location>
</feature>
<feature type="non-terminal residue" evidence="11">
    <location>
        <position position="1"/>
    </location>
</feature>
<accession>A0ABM0GLJ6</accession>
<keyword evidence="2" id="KW-0645">Protease</keyword>
<dbReference type="InterPro" id="IPR029030">
    <property type="entry name" value="Caspase-like_dom_sf"/>
</dbReference>
<dbReference type="PANTHER" id="PTHR48169">
    <property type="entry name" value="DED DOMAIN-CONTAINING PROTEIN"/>
    <property type="match status" value="1"/>
</dbReference>
<evidence type="ECO:0000259" key="9">
    <source>
        <dbReference type="PROSITE" id="PS50208"/>
    </source>
</evidence>
<evidence type="ECO:0000313" key="10">
    <source>
        <dbReference type="Proteomes" id="UP000694865"/>
    </source>
</evidence>
<dbReference type="PROSITE" id="PS50208">
    <property type="entry name" value="CASPASE_P20"/>
    <property type="match status" value="1"/>
</dbReference>
<protein>
    <submittedName>
        <fullName evidence="11">Caspase-8-like</fullName>
    </submittedName>
</protein>
<dbReference type="InterPro" id="IPR033139">
    <property type="entry name" value="Caspase_cys_AS"/>
</dbReference>
<proteinExistence type="inferred from homology"/>
<dbReference type="GeneID" id="100373106"/>
<reference evidence="11" key="1">
    <citation type="submission" date="2025-08" db="UniProtKB">
        <authorList>
            <consortium name="RefSeq"/>
        </authorList>
    </citation>
    <scope>IDENTIFICATION</scope>
    <source>
        <tissue evidence="11">Testes</tissue>
    </source>
</reference>
<dbReference type="SMART" id="SM00115">
    <property type="entry name" value="CASc"/>
    <property type="match status" value="1"/>
</dbReference>
<evidence type="ECO:0000256" key="4">
    <source>
        <dbReference type="ARBA" id="ARBA00022801"/>
    </source>
</evidence>
<dbReference type="InterPro" id="IPR002138">
    <property type="entry name" value="Pept_C14_p10"/>
</dbReference>
<dbReference type="PANTHER" id="PTHR48169:SF7">
    <property type="entry name" value="CASPASE 10"/>
    <property type="match status" value="1"/>
</dbReference>